<feature type="region of interest" description="Disordered" evidence="1">
    <location>
        <begin position="202"/>
        <end position="227"/>
    </location>
</feature>
<proteinExistence type="predicted"/>
<dbReference type="InterPro" id="IPR000182">
    <property type="entry name" value="GNAT_dom"/>
</dbReference>
<dbReference type="AlphaFoldDB" id="A0A0D2HU15"/>
<dbReference type="SUPFAM" id="SSF55729">
    <property type="entry name" value="Acyl-CoA N-acyltransferases (Nat)"/>
    <property type="match status" value="1"/>
</dbReference>
<dbReference type="Pfam" id="PF00583">
    <property type="entry name" value="Acetyltransf_1"/>
    <property type="match status" value="1"/>
</dbReference>
<comment type="caution">
    <text evidence="3">The sequence shown here is derived from an EMBL/GenBank/DDBJ whole genome shotgun (WGS) entry which is preliminary data.</text>
</comment>
<evidence type="ECO:0000313" key="3">
    <source>
        <dbReference type="EMBL" id="KIX13953.1"/>
    </source>
</evidence>
<name>A0A0D2HU15_9BACT</name>
<dbReference type="RefSeq" id="WP_044348876.1">
    <property type="nucleotide sequence ID" value="NZ_AZAC01000014.1"/>
</dbReference>
<dbReference type="InterPro" id="IPR016181">
    <property type="entry name" value="Acyl_CoA_acyltransferase"/>
</dbReference>
<feature type="compositionally biased region" description="Basic and acidic residues" evidence="1">
    <location>
        <begin position="202"/>
        <end position="216"/>
    </location>
</feature>
<organism evidence="3 4">
    <name type="scientific">Dethiosulfatarculus sandiegensis</name>
    <dbReference type="NCBI Taxonomy" id="1429043"/>
    <lineage>
        <taxon>Bacteria</taxon>
        <taxon>Pseudomonadati</taxon>
        <taxon>Thermodesulfobacteriota</taxon>
        <taxon>Desulfarculia</taxon>
        <taxon>Desulfarculales</taxon>
        <taxon>Desulfarculaceae</taxon>
        <taxon>Dethiosulfatarculus</taxon>
    </lineage>
</organism>
<gene>
    <name evidence="3" type="ORF">X474_12520</name>
</gene>
<dbReference type="STRING" id="1429043.X474_12520"/>
<evidence type="ECO:0000256" key="1">
    <source>
        <dbReference type="SAM" id="MobiDB-lite"/>
    </source>
</evidence>
<accession>A0A0D2HU15</accession>
<dbReference type="InParanoid" id="A0A0D2HU15"/>
<dbReference type="EMBL" id="AZAC01000014">
    <property type="protein sequence ID" value="KIX13953.1"/>
    <property type="molecule type" value="Genomic_DNA"/>
</dbReference>
<dbReference type="PROSITE" id="PS51186">
    <property type="entry name" value="GNAT"/>
    <property type="match status" value="1"/>
</dbReference>
<evidence type="ECO:0000259" key="2">
    <source>
        <dbReference type="PROSITE" id="PS51186"/>
    </source>
</evidence>
<dbReference type="OrthoDB" id="5420107at2"/>
<dbReference type="CDD" id="cd04301">
    <property type="entry name" value="NAT_SF"/>
    <property type="match status" value="1"/>
</dbReference>
<feature type="domain" description="N-acetyltransferase" evidence="2">
    <location>
        <begin position="428"/>
        <end position="569"/>
    </location>
</feature>
<protein>
    <recommendedName>
        <fullName evidence="2">N-acetyltransferase domain-containing protein</fullName>
    </recommendedName>
</protein>
<dbReference type="GO" id="GO:0016747">
    <property type="term" value="F:acyltransferase activity, transferring groups other than amino-acyl groups"/>
    <property type="evidence" value="ECO:0007669"/>
    <property type="project" value="InterPro"/>
</dbReference>
<keyword evidence="4" id="KW-1185">Reference proteome</keyword>
<reference evidence="3 4" key="1">
    <citation type="submission" date="2013-11" db="EMBL/GenBank/DDBJ databases">
        <title>Metagenomic analysis of a methanogenic consortium involved in long chain n-alkane degradation.</title>
        <authorList>
            <person name="Davidova I.A."/>
            <person name="Callaghan A.V."/>
            <person name="Wawrik B."/>
            <person name="Pruitt S."/>
            <person name="Marks C."/>
            <person name="Duncan K.E."/>
            <person name="Suflita J.M."/>
        </authorList>
    </citation>
    <scope>NUCLEOTIDE SEQUENCE [LARGE SCALE GENOMIC DNA]</scope>
    <source>
        <strain evidence="3 4">SPR</strain>
    </source>
</reference>
<dbReference type="Gene3D" id="3.40.630.30">
    <property type="match status" value="1"/>
</dbReference>
<sequence>MPDICSSKMLLVNPPISPVLAMPGETTGLLRMTCDYGFNVLLADANLEFHKWISADPATKELFDSLSTQDFFDPVWYLRIKEELKKTGVRFDSDMSTPGSGQSPEPVLFKAGQTEKQIESFWLNWSDMHLATDVYEILTVLLHDPDQVRPCLFLADICRQKHPQLKLCLALAKDFDKNAALPLKEVSDFCLSLDSKSADWPFDRDREHGGANEPKAKPGVQPGPSPQRVWRLKTQDLSFIKDLPGHFWISALEMTPKQIADLLPVWEKGMERPAVALELQLDLALEQPDFSSWREKGICLVHWLVKEKIPGELKDWVKVLRQVSKMGIWNHLVLPSGDALSGLADFCTANPNMGHSWERVGKPLEPEDYASYGRAKSLPGSPFWLSLSRPGHTLLYLAGHGLTKLTRLRVIGAEQVYEVGQGLVYNYAKPEALPPGYLDQICHMVEDGGAVGNTWVRYNLERAHLIGFVEEKGVIVASGCLKHPRPEYIEMVKEQTGLDLTGHVERGYTTVRPEYRGLGIGTELLAGETARAGDKKVYSIISSDNLGAQKMALRNKTRKIATYFSPRLQKEISVWMPESMLP</sequence>
<dbReference type="Proteomes" id="UP000032233">
    <property type="component" value="Unassembled WGS sequence"/>
</dbReference>
<evidence type="ECO:0000313" key="4">
    <source>
        <dbReference type="Proteomes" id="UP000032233"/>
    </source>
</evidence>